<evidence type="ECO:0000313" key="3">
    <source>
        <dbReference type="Proteomes" id="UP001165082"/>
    </source>
</evidence>
<comment type="caution">
    <text evidence="2">The sequence shown here is derived from an EMBL/GenBank/DDBJ whole genome shotgun (WGS) entry which is preliminary data.</text>
</comment>
<reference evidence="2" key="1">
    <citation type="submission" date="2022-07" db="EMBL/GenBank/DDBJ databases">
        <title>Genome analysis of Parmales, a sister group of diatoms, reveals the evolutionary specialization of diatoms from phago-mixotrophs to photoautotrophs.</title>
        <authorList>
            <person name="Ban H."/>
            <person name="Sato S."/>
            <person name="Yoshikawa S."/>
            <person name="Kazumasa Y."/>
            <person name="Nakamura Y."/>
            <person name="Ichinomiya M."/>
            <person name="Saitoh K."/>
            <person name="Sato N."/>
            <person name="Blanc-Mathieu R."/>
            <person name="Endo H."/>
            <person name="Kuwata A."/>
            <person name="Ogata H."/>
        </authorList>
    </citation>
    <scope>NUCLEOTIDE SEQUENCE</scope>
</reference>
<dbReference type="SUPFAM" id="SSF56399">
    <property type="entry name" value="ADP-ribosylation"/>
    <property type="match status" value="1"/>
</dbReference>
<dbReference type="Gene3D" id="3.90.228.10">
    <property type="match status" value="1"/>
</dbReference>
<feature type="region of interest" description="Disordered" evidence="1">
    <location>
        <begin position="398"/>
        <end position="425"/>
    </location>
</feature>
<gene>
    <name evidence="2" type="ORF">TrRE_jg6676</name>
</gene>
<keyword evidence="3" id="KW-1185">Reference proteome</keyword>
<proteinExistence type="predicted"/>
<organism evidence="2 3">
    <name type="scientific">Triparma retinervis</name>
    <dbReference type="NCBI Taxonomy" id="2557542"/>
    <lineage>
        <taxon>Eukaryota</taxon>
        <taxon>Sar</taxon>
        <taxon>Stramenopiles</taxon>
        <taxon>Ochrophyta</taxon>
        <taxon>Bolidophyceae</taxon>
        <taxon>Parmales</taxon>
        <taxon>Triparmaceae</taxon>
        <taxon>Triparma</taxon>
    </lineage>
</organism>
<sequence length="481" mass="53441">MARMANKERKQRRRRILDEQKVSAAAVARTKFLEVIQGEDGRSAKMENLIKVLQSRLTILSLLYFKIVEADRALCLKRVAYENFLVDQTNEKMKVGQRLALFCLHIQHETRGSVVVKRLQSSHPQFLRCERAATENVKKDFFSSPDCKYCGVVVENVFKIENRILLDAFQGAAAGSDPGKVKGLFCGVPSDAVEKLIVYGVGNSGGKKGAFQESWYDYKNGGGGATTDAGAAKRAVDNSSTIPFPRCFSRHSTLEEDREFVKEGQEGAIPGTDSNIRFLALCRVMIGKINVIGKNSKGFPHVTDGSYDSMYSPMQEEYKLLNEEYILPEFLVQYRFKGRTQGRDWRGEAPVHGDGEGSNDDIFNIDLSTSVIEGCKFDRKKEKRNCKHIGAFPVTRSIATRSGGGRSGERREGGGGRGGGGMSNNGSGAIAWTNYEEWIRQRQNAAIQKEAVTLQVRDLIEKSSVLARHNSVRPLFAEEGN</sequence>
<evidence type="ECO:0000313" key="2">
    <source>
        <dbReference type="EMBL" id="GMH74583.1"/>
    </source>
</evidence>
<dbReference type="EMBL" id="BRXZ01001584">
    <property type="protein sequence ID" value="GMH74583.1"/>
    <property type="molecule type" value="Genomic_DNA"/>
</dbReference>
<protein>
    <submittedName>
        <fullName evidence="2">Uncharacterized protein</fullName>
    </submittedName>
</protein>
<dbReference type="AlphaFoldDB" id="A0A9W7EDB8"/>
<accession>A0A9W7EDB8</accession>
<dbReference type="Proteomes" id="UP001165082">
    <property type="component" value="Unassembled WGS sequence"/>
</dbReference>
<name>A0A9W7EDB8_9STRA</name>
<dbReference type="OrthoDB" id="191287at2759"/>
<evidence type="ECO:0000256" key="1">
    <source>
        <dbReference type="SAM" id="MobiDB-lite"/>
    </source>
</evidence>